<dbReference type="PANTHER" id="PTHR23278">
    <property type="entry name" value="SIDESTEP PROTEIN"/>
    <property type="match status" value="1"/>
</dbReference>
<dbReference type="InterPro" id="IPR036179">
    <property type="entry name" value="Ig-like_dom_sf"/>
</dbReference>
<evidence type="ECO:0000256" key="1">
    <source>
        <dbReference type="ARBA" id="ARBA00023157"/>
    </source>
</evidence>
<gene>
    <name evidence="4" type="ORF">C7M84_004906</name>
</gene>
<feature type="domain" description="Ig-like" evidence="3">
    <location>
        <begin position="1"/>
        <end position="79"/>
    </location>
</feature>
<reference evidence="4 5" key="2">
    <citation type="submission" date="2019-01" db="EMBL/GenBank/DDBJ databases">
        <title>The decoding of complex shrimp genome reveals the adaptation for benthos swimmer, frequently molting mechanism and breeding impact on genome.</title>
        <authorList>
            <person name="Sun Y."/>
            <person name="Gao Y."/>
            <person name="Yu Y."/>
        </authorList>
    </citation>
    <scope>NUCLEOTIDE SEQUENCE [LARGE SCALE GENOMIC DNA]</scope>
    <source>
        <tissue evidence="4">Muscle</tissue>
    </source>
</reference>
<dbReference type="CDD" id="cd00096">
    <property type="entry name" value="Ig"/>
    <property type="match status" value="1"/>
</dbReference>
<accession>A0A423TJ79</accession>
<dbReference type="Proteomes" id="UP000283509">
    <property type="component" value="Unassembled WGS sequence"/>
</dbReference>
<feature type="compositionally biased region" description="Basic and acidic residues" evidence="2">
    <location>
        <begin position="165"/>
        <end position="175"/>
    </location>
</feature>
<evidence type="ECO:0000313" key="5">
    <source>
        <dbReference type="Proteomes" id="UP000283509"/>
    </source>
</evidence>
<protein>
    <submittedName>
        <fullName evidence="4">Putative nephrin isoform X2</fullName>
    </submittedName>
</protein>
<proteinExistence type="predicted"/>
<feature type="compositionally biased region" description="Pro residues" evidence="2">
    <location>
        <begin position="191"/>
        <end position="211"/>
    </location>
</feature>
<keyword evidence="5" id="KW-1185">Reference proteome</keyword>
<dbReference type="InterPro" id="IPR013783">
    <property type="entry name" value="Ig-like_fold"/>
</dbReference>
<dbReference type="Pfam" id="PF08205">
    <property type="entry name" value="C2-set_2"/>
    <property type="match status" value="1"/>
</dbReference>
<organism evidence="4 5">
    <name type="scientific">Penaeus vannamei</name>
    <name type="common">Whiteleg shrimp</name>
    <name type="synonym">Litopenaeus vannamei</name>
    <dbReference type="NCBI Taxonomy" id="6689"/>
    <lineage>
        <taxon>Eukaryota</taxon>
        <taxon>Metazoa</taxon>
        <taxon>Ecdysozoa</taxon>
        <taxon>Arthropoda</taxon>
        <taxon>Crustacea</taxon>
        <taxon>Multicrustacea</taxon>
        <taxon>Malacostraca</taxon>
        <taxon>Eumalacostraca</taxon>
        <taxon>Eucarida</taxon>
        <taxon>Decapoda</taxon>
        <taxon>Dendrobranchiata</taxon>
        <taxon>Penaeoidea</taxon>
        <taxon>Penaeidae</taxon>
        <taxon>Penaeus</taxon>
    </lineage>
</organism>
<dbReference type="PROSITE" id="PS50835">
    <property type="entry name" value="IG_LIKE"/>
    <property type="match status" value="1"/>
</dbReference>
<dbReference type="AlphaFoldDB" id="A0A423TJ79"/>
<evidence type="ECO:0000313" key="4">
    <source>
        <dbReference type="EMBL" id="ROT76509.1"/>
    </source>
</evidence>
<keyword evidence="1" id="KW-1015">Disulfide bond</keyword>
<comment type="caution">
    <text evidence="4">The sequence shown here is derived from an EMBL/GenBank/DDBJ whole genome shotgun (WGS) entry which is preliminary data.</text>
</comment>
<feature type="non-terminal residue" evidence="4">
    <location>
        <position position="1"/>
    </location>
</feature>
<evidence type="ECO:0000259" key="3">
    <source>
        <dbReference type="PROSITE" id="PS50835"/>
    </source>
</evidence>
<sequence length="224" mass="24256">VVEVDTELSLRCSASGGRPPPTVTWWRGGQKLLGDVSEGEDGLITNGVAVRVRPEDAQVPIVCQVSNTHLVPPLRRPVMIQTDSEGVTVSRLRYTPSPSHVGAHITCTARPPDHGGVLSTHALPSSWSMVDSVPLRIMYKPEVQLELQTITINSSSLPRPPPRGFEVRNQHDRPKSPSLPPRLPQRARPPTSTPPPRTATRPPPASPPIPLHPQSATPHSAPRT</sequence>
<reference evidence="4 5" key="1">
    <citation type="submission" date="2018-04" db="EMBL/GenBank/DDBJ databases">
        <authorList>
            <person name="Zhang X."/>
            <person name="Yuan J."/>
            <person name="Li F."/>
            <person name="Xiang J."/>
        </authorList>
    </citation>
    <scope>NUCLEOTIDE SEQUENCE [LARGE SCALE GENOMIC DNA]</scope>
    <source>
        <tissue evidence="4">Muscle</tissue>
    </source>
</reference>
<dbReference type="Gene3D" id="2.60.40.10">
    <property type="entry name" value="Immunoglobulins"/>
    <property type="match status" value="1"/>
</dbReference>
<dbReference type="PANTHER" id="PTHR23278:SF19">
    <property type="entry name" value="OBSCURIN"/>
    <property type="match status" value="1"/>
</dbReference>
<name>A0A423TJ79_PENVA</name>
<feature type="compositionally biased region" description="Polar residues" evidence="2">
    <location>
        <begin position="214"/>
        <end position="224"/>
    </location>
</feature>
<feature type="region of interest" description="Disordered" evidence="2">
    <location>
        <begin position="153"/>
        <end position="224"/>
    </location>
</feature>
<evidence type="ECO:0000256" key="2">
    <source>
        <dbReference type="SAM" id="MobiDB-lite"/>
    </source>
</evidence>
<dbReference type="SUPFAM" id="SSF48726">
    <property type="entry name" value="Immunoglobulin"/>
    <property type="match status" value="1"/>
</dbReference>
<dbReference type="InterPro" id="IPR013162">
    <property type="entry name" value="CD80_C2-set"/>
</dbReference>
<dbReference type="InterPro" id="IPR007110">
    <property type="entry name" value="Ig-like_dom"/>
</dbReference>
<dbReference type="EMBL" id="QCYY01001652">
    <property type="protein sequence ID" value="ROT76509.1"/>
    <property type="molecule type" value="Genomic_DNA"/>
</dbReference>